<evidence type="ECO:0000313" key="9">
    <source>
        <dbReference type="EMBL" id="KAF9759195.1"/>
    </source>
</evidence>
<evidence type="ECO:0000259" key="8">
    <source>
        <dbReference type="Pfam" id="PF20684"/>
    </source>
</evidence>
<evidence type="ECO:0000256" key="3">
    <source>
        <dbReference type="ARBA" id="ARBA00022989"/>
    </source>
</evidence>
<protein>
    <recommendedName>
        <fullName evidence="8">Rhodopsin domain-containing protein</fullName>
    </recommendedName>
</protein>
<feature type="transmembrane region" description="Helical" evidence="7">
    <location>
        <begin position="162"/>
        <end position="183"/>
    </location>
</feature>
<feature type="domain" description="Rhodopsin" evidence="8">
    <location>
        <begin position="68"/>
        <end position="311"/>
    </location>
</feature>
<evidence type="ECO:0000313" key="10">
    <source>
        <dbReference type="Proteomes" id="UP000616885"/>
    </source>
</evidence>
<feature type="region of interest" description="Disordered" evidence="6">
    <location>
        <begin position="373"/>
        <end position="392"/>
    </location>
</feature>
<feature type="transmembrane region" description="Helical" evidence="7">
    <location>
        <begin position="124"/>
        <end position="150"/>
    </location>
</feature>
<feature type="transmembrane region" description="Helical" evidence="7">
    <location>
        <begin position="246"/>
        <end position="266"/>
    </location>
</feature>
<dbReference type="AlphaFoldDB" id="A0A8H7NP50"/>
<evidence type="ECO:0000256" key="1">
    <source>
        <dbReference type="ARBA" id="ARBA00004141"/>
    </source>
</evidence>
<sequence>MIPAGFLPLLGFPSKNERHSIPSPMMASSVTPENPDLYNVSNIDGTKLDTVGVCWAFTGLAAGFLITRIIARVRWDKEMFGHDFWCIGGLACSIISCAFLQIAMNSIDGEAFPYATAQQWRDAKFWQLMSLCVGALSASLPKLAIATFLVRLLRPSLWNQRFMLWMAIWSLLSQSTLSIAMMFQCSPVESLWQPNQQSSDCSISMARSLSAFSIYCQVFSAFVDIYLSIYPAIIIFQLKMKLRQRIGLSITLGIGLCSAAVAIYRITVAARRNSSYAVFPLFITELIKWTTIEGTTITIACSIPVLSPLFEVFYSWSSSLPSILSSKLRSSGGAEAYALESSTARSSTLPPLSPPLQKQHRYSRNESSLWTGKTTLQSSGASQERIISEESC</sequence>
<feature type="region of interest" description="Disordered" evidence="6">
    <location>
        <begin position="345"/>
        <end position="368"/>
    </location>
</feature>
<dbReference type="Proteomes" id="UP000616885">
    <property type="component" value="Unassembled WGS sequence"/>
</dbReference>
<feature type="transmembrane region" description="Helical" evidence="7">
    <location>
        <begin position="212"/>
        <end position="234"/>
    </location>
</feature>
<evidence type="ECO:0000256" key="2">
    <source>
        <dbReference type="ARBA" id="ARBA00022692"/>
    </source>
</evidence>
<dbReference type="PANTHER" id="PTHR33048:SF155">
    <property type="entry name" value="INTEGRAL MEMBRANE PROTEIN"/>
    <property type="match status" value="1"/>
</dbReference>
<name>A0A8H7NP50_BIOOC</name>
<accession>A0A8H7NP50</accession>
<dbReference type="Pfam" id="PF20684">
    <property type="entry name" value="Fung_rhodopsin"/>
    <property type="match status" value="1"/>
</dbReference>
<evidence type="ECO:0000256" key="4">
    <source>
        <dbReference type="ARBA" id="ARBA00023136"/>
    </source>
</evidence>
<dbReference type="PANTHER" id="PTHR33048">
    <property type="entry name" value="PTH11-LIKE INTEGRAL MEMBRANE PROTEIN (AFU_ORTHOLOGUE AFUA_5G11245)"/>
    <property type="match status" value="1"/>
</dbReference>
<comment type="similarity">
    <text evidence="5">Belongs to the SAT4 family.</text>
</comment>
<evidence type="ECO:0000256" key="6">
    <source>
        <dbReference type="SAM" id="MobiDB-lite"/>
    </source>
</evidence>
<evidence type="ECO:0000256" key="7">
    <source>
        <dbReference type="SAM" id="Phobius"/>
    </source>
</evidence>
<feature type="compositionally biased region" description="Polar residues" evidence="6">
    <location>
        <begin position="373"/>
        <end position="382"/>
    </location>
</feature>
<reference evidence="9" key="1">
    <citation type="submission" date="2020-10" db="EMBL/GenBank/DDBJ databases">
        <title>High-Quality Genome Resource of Clonostachys rosea strain S41 by Oxford Nanopore Long-Read Sequencing.</title>
        <authorList>
            <person name="Wang H."/>
        </authorList>
    </citation>
    <scope>NUCLEOTIDE SEQUENCE</scope>
    <source>
        <strain evidence="9">S41</strain>
    </source>
</reference>
<organism evidence="9 10">
    <name type="scientific">Bionectria ochroleuca</name>
    <name type="common">Gliocladium roseum</name>
    <dbReference type="NCBI Taxonomy" id="29856"/>
    <lineage>
        <taxon>Eukaryota</taxon>
        <taxon>Fungi</taxon>
        <taxon>Dikarya</taxon>
        <taxon>Ascomycota</taxon>
        <taxon>Pezizomycotina</taxon>
        <taxon>Sordariomycetes</taxon>
        <taxon>Hypocreomycetidae</taxon>
        <taxon>Hypocreales</taxon>
        <taxon>Bionectriaceae</taxon>
        <taxon>Clonostachys</taxon>
    </lineage>
</organism>
<comment type="caution">
    <text evidence="9">The sequence shown here is derived from an EMBL/GenBank/DDBJ whole genome shotgun (WGS) entry which is preliminary data.</text>
</comment>
<gene>
    <name evidence="9" type="ORF">IM811_000889</name>
</gene>
<dbReference type="InterPro" id="IPR049326">
    <property type="entry name" value="Rhodopsin_dom_fungi"/>
</dbReference>
<keyword evidence="3 7" id="KW-1133">Transmembrane helix</keyword>
<proteinExistence type="inferred from homology"/>
<feature type="transmembrane region" description="Helical" evidence="7">
    <location>
        <begin position="50"/>
        <end position="71"/>
    </location>
</feature>
<keyword evidence="4 7" id="KW-0472">Membrane</keyword>
<dbReference type="EMBL" id="JADCTT010000001">
    <property type="protein sequence ID" value="KAF9759195.1"/>
    <property type="molecule type" value="Genomic_DNA"/>
</dbReference>
<dbReference type="InterPro" id="IPR052337">
    <property type="entry name" value="SAT4-like"/>
</dbReference>
<feature type="transmembrane region" description="Helical" evidence="7">
    <location>
        <begin position="83"/>
        <end position="104"/>
    </location>
</feature>
<keyword evidence="2 7" id="KW-0812">Transmembrane</keyword>
<evidence type="ECO:0000256" key="5">
    <source>
        <dbReference type="ARBA" id="ARBA00038359"/>
    </source>
</evidence>
<dbReference type="GO" id="GO:0016020">
    <property type="term" value="C:membrane"/>
    <property type="evidence" value="ECO:0007669"/>
    <property type="project" value="UniProtKB-SubCell"/>
</dbReference>
<comment type="subcellular location">
    <subcellularLocation>
        <location evidence="1">Membrane</location>
        <topology evidence="1">Multi-pass membrane protein</topology>
    </subcellularLocation>
</comment>